<organism evidence="1 2">
    <name type="scientific">Rhinolophus ferrumequinum</name>
    <name type="common">Greater horseshoe bat</name>
    <dbReference type="NCBI Taxonomy" id="59479"/>
    <lineage>
        <taxon>Eukaryota</taxon>
        <taxon>Metazoa</taxon>
        <taxon>Chordata</taxon>
        <taxon>Craniata</taxon>
        <taxon>Vertebrata</taxon>
        <taxon>Euteleostomi</taxon>
        <taxon>Mammalia</taxon>
        <taxon>Eutheria</taxon>
        <taxon>Laurasiatheria</taxon>
        <taxon>Chiroptera</taxon>
        <taxon>Yinpterochiroptera</taxon>
        <taxon>Rhinolophoidea</taxon>
        <taxon>Rhinolophidae</taxon>
        <taxon>Rhinolophinae</taxon>
        <taxon>Rhinolophus</taxon>
    </lineage>
</organism>
<dbReference type="Proteomes" id="UP000472240">
    <property type="component" value="Chromosome 23"/>
</dbReference>
<dbReference type="GO" id="GO:0045275">
    <property type="term" value="C:respiratory chain complex III"/>
    <property type="evidence" value="ECO:0007669"/>
    <property type="project" value="InterPro"/>
</dbReference>
<reference evidence="1 2" key="2">
    <citation type="journal article" date="2018" name="Annu Rev Anim Biosci">
        <title>Bat Biology, Genomes, and the Bat1K Project: To Generate Chromosome-Level Genomes for All Living Bat Species.</title>
        <authorList>
            <person name="Teeling E.C."/>
            <person name="Vernes S.C."/>
            <person name="Davalos L.M."/>
            <person name="Ray D.A."/>
            <person name="Gilbert M.T.P."/>
            <person name="Myers E."/>
        </authorList>
    </citation>
    <scope>NUCLEOTIDE SEQUENCE</scope>
</reference>
<sequence>MSIFTTGRLYSPLFLLCPYLHRGRPILPACLQSRCDGIYEHTNQGKLWNHIKHRYENR</sequence>
<reference evidence="1 2" key="1">
    <citation type="journal article" date="2015" name="Annu Rev Anim Biosci">
        <title>The Genome 10K Project: a way forward.</title>
        <authorList>
            <person name="Koepfli K.P."/>
            <person name="Paten B."/>
            <person name="O'Brien S.J."/>
            <person name="Koepfli K.P."/>
            <person name="Paten B."/>
            <person name="Antunes A."/>
            <person name="Belov K."/>
            <person name="Bustamante C."/>
            <person name="Castoe T.A."/>
            <person name="Clawson H."/>
            <person name="Crawford A.J."/>
            <person name="Diekhans M."/>
            <person name="Distel D."/>
            <person name="Durbin R."/>
            <person name="Earl D."/>
            <person name="Fujita M.K."/>
            <person name="Gamble T."/>
            <person name="Georges A."/>
            <person name="Gemmell N."/>
            <person name="Gilbert M.T."/>
            <person name="Graves J.M."/>
            <person name="Green R.E."/>
            <person name="Hickey G."/>
            <person name="Jarvis E.D."/>
            <person name="Johnson W."/>
            <person name="Komissarov A."/>
            <person name="Korf I."/>
            <person name="Kuhn R."/>
            <person name="Larkin D.M."/>
            <person name="Lewin H."/>
            <person name="Lopez J.V."/>
            <person name="Ma J."/>
            <person name="Marques-Bonet T."/>
            <person name="Miller W."/>
            <person name="Murphy R."/>
            <person name="Pevzner P."/>
            <person name="Shapiro B."/>
            <person name="Steiner C."/>
            <person name="Tamazian G."/>
            <person name="Venkatesh B."/>
            <person name="Wang J."/>
            <person name="Wayne R."/>
            <person name="Wiley E."/>
            <person name="Yang H."/>
            <person name="Zhang G."/>
            <person name="Haussler D."/>
            <person name="Ryder O."/>
            <person name="O'Brien S.J."/>
        </authorList>
    </citation>
    <scope>NUCLEOTIDE SEQUENCE</scope>
</reference>
<name>A0A671EWI0_RHIFE</name>
<keyword evidence="2" id="KW-1185">Reference proteome</keyword>
<reference evidence="1" key="4">
    <citation type="submission" date="2025-08" db="UniProtKB">
        <authorList>
            <consortium name="Ensembl"/>
        </authorList>
    </citation>
    <scope>IDENTIFICATION</scope>
</reference>
<evidence type="ECO:0000313" key="2">
    <source>
        <dbReference type="Proteomes" id="UP000472240"/>
    </source>
</evidence>
<proteinExistence type="predicted"/>
<dbReference type="SUPFAM" id="SSF81514">
    <property type="entry name" value="Subunit X (non-heme 7 kDa protein) of cytochrome bc1 complex (Ubiquinol-cytochrome c reductase)"/>
    <property type="match status" value="1"/>
</dbReference>
<dbReference type="InterPro" id="IPR036656">
    <property type="entry name" value="QCR9_sf"/>
</dbReference>
<dbReference type="Gene3D" id="1.20.5.260">
    <property type="entry name" value="Cytochrome b-c1 complex subunit 9"/>
    <property type="match status" value="1"/>
</dbReference>
<reference evidence="1" key="5">
    <citation type="submission" date="2025-09" db="UniProtKB">
        <authorList>
            <consortium name="Ensembl"/>
        </authorList>
    </citation>
    <scope>IDENTIFICATION</scope>
</reference>
<dbReference type="AlphaFoldDB" id="A0A671EWI0"/>
<reference evidence="2" key="3">
    <citation type="submission" date="2018-12" db="EMBL/GenBank/DDBJ databases">
        <title>G10K-VGP greater horseshoe bat female genome, primary haplotype.</title>
        <authorList>
            <person name="Teeling E."/>
            <person name="Myers G."/>
            <person name="Vernes S."/>
            <person name="Pippel M."/>
            <person name="Winkler S."/>
            <person name="Fedrigo O."/>
            <person name="Rhie A."/>
            <person name="Koren S."/>
            <person name="Phillippy A."/>
            <person name="Lewin H."/>
            <person name="Damas J."/>
            <person name="Howe K."/>
            <person name="Mountcastle J."/>
            <person name="Jarvis E.D."/>
        </authorList>
    </citation>
    <scope>NUCLEOTIDE SEQUENCE [LARGE SCALE GENOMIC DNA]</scope>
</reference>
<accession>A0A671EWI0</accession>
<evidence type="ECO:0000313" key="1">
    <source>
        <dbReference type="Ensembl" id="ENSRFEP00010014637.1"/>
    </source>
</evidence>
<dbReference type="GO" id="GO:0005739">
    <property type="term" value="C:mitochondrion"/>
    <property type="evidence" value="ECO:0007669"/>
    <property type="project" value="GOC"/>
</dbReference>
<protein>
    <submittedName>
        <fullName evidence="1">Uncharacterized protein</fullName>
    </submittedName>
</protein>
<dbReference type="GO" id="GO:0006122">
    <property type="term" value="P:mitochondrial electron transport, ubiquinol to cytochrome c"/>
    <property type="evidence" value="ECO:0007669"/>
    <property type="project" value="InterPro"/>
</dbReference>
<dbReference type="Ensembl" id="ENSRFET00010015998.1">
    <property type="protein sequence ID" value="ENSRFEP00010014637.1"/>
    <property type="gene ID" value="ENSRFEG00010009942.1"/>
</dbReference>
<dbReference type="InParanoid" id="A0A671EWI0"/>